<keyword evidence="4" id="KW-1185">Reference proteome</keyword>
<keyword evidence="2" id="KW-0732">Signal</keyword>
<accession>F9WLW3</accession>
<gene>
    <name evidence="3" type="ORF">TvY486_0012000</name>
</gene>
<feature type="chain" id="PRO_5003394880" description="Trypanosome variant surface glycoprotein A-type N-terminal domain-containing protein" evidence="2">
    <location>
        <begin position="25"/>
        <end position="465"/>
    </location>
</feature>
<feature type="compositionally biased region" description="Polar residues" evidence="1">
    <location>
        <begin position="426"/>
        <end position="441"/>
    </location>
</feature>
<dbReference type="EMBL" id="CAEX01001317">
    <property type="protein sequence ID" value="CCD18507.1"/>
    <property type="molecule type" value="Genomic_DNA"/>
</dbReference>
<evidence type="ECO:0000256" key="2">
    <source>
        <dbReference type="SAM" id="SignalP"/>
    </source>
</evidence>
<sequence length="465" mass="49286">MGRRRGLFLACFALLCHLLPGVVAGDQAIGKTNSALVCAGSSALKGAANKLLDDAAAALQKVWHMDLATTREEEQLARVQMCTGTERREGIVKAVSERIKQRREKVALARKKSEEAMQAAREFAKFAYHVAGGIDDFMLTLATYSAGAHTGEHNARCLNNAAAGTNAEKYQAGEGSGGGTSERTINAMLALIEDCRRSQGSRSTVEEAKTAIRQDEFVTPFDSTKDTAGFAAGRDGQADGGCALLAGHARTGSNHALFQTDERSYPFAVYGGIWTVQSPGTNADGIKLQITQDQDGTRRNGTGMTAEGKAIIRKQGTAGEEMTDISQVKLLREGFAHGEKASSILETADTPGTLTDIATQHHALSQGITVGPDSQKHSLTSLLEEALADPCTHTQDAEEEDTNAKTKAKNTNATEQRPRTGATPANDATTRETTQAPSTAWQPWARALALGTALATPNTAHIHAA</sequence>
<dbReference type="AlphaFoldDB" id="F9WLW3"/>
<organism evidence="3 4">
    <name type="scientific">Trypanosoma vivax (strain Y486)</name>
    <dbReference type="NCBI Taxonomy" id="1055687"/>
    <lineage>
        <taxon>Eukaryota</taxon>
        <taxon>Discoba</taxon>
        <taxon>Euglenozoa</taxon>
        <taxon>Kinetoplastea</taxon>
        <taxon>Metakinetoplastina</taxon>
        <taxon>Trypanosomatida</taxon>
        <taxon>Trypanosomatidae</taxon>
        <taxon>Trypanosoma</taxon>
        <taxon>Duttonella</taxon>
    </lineage>
</organism>
<evidence type="ECO:0000313" key="4">
    <source>
        <dbReference type="Proteomes" id="UP000009027"/>
    </source>
</evidence>
<name>F9WLW3_TRYVY</name>
<protein>
    <recommendedName>
        <fullName evidence="5">Trypanosome variant surface glycoprotein A-type N-terminal domain-containing protein</fullName>
    </recommendedName>
</protein>
<reference evidence="3 4" key="1">
    <citation type="journal article" date="2012" name="Proc. Natl. Acad. Sci. U.S.A.">
        <title>Antigenic diversity is generated by distinct evolutionary mechanisms in African trypanosome species.</title>
        <authorList>
            <person name="Jackson A.P."/>
            <person name="Berry A."/>
            <person name="Aslett M."/>
            <person name="Allison H.C."/>
            <person name="Burton P."/>
            <person name="Vavrova-Anderson J."/>
            <person name="Brown R."/>
            <person name="Browne H."/>
            <person name="Corton N."/>
            <person name="Hauser H."/>
            <person name="Gamble J."/>
            <person name="Gilderthorp R."/>
            <person name="Marcello L."/>
            <person name="McQuillan J."/>
            <person name="Otto T.D."/>
            <person name="Quail M.A."/>
            <person name="Sanders M.J."/>
            <person name="van Tonder A."/>
            <person name="Ginger M.L."/>
            <person name="Field M.C."/>
            <person name="Barry J.D."/>
            <person name="Hertz-Fowler C."/>
            <person name="Berriman M."/>
        </authorList>
    </citation>
    <scope>NUCLEOTIDE SEQUENCE</scope>
    <source>
        <strain evidence="3 4">Y486</strain>
    </source>
</reference>
<feature type="region of interest" description="Disordered" evidence="1">
    <location>
        <begin position="391"/>
        <end position="441"/>
    </location>
</feature>
<feature type="signal peptide" evidence="2">
    <location>
        <begin position="1"/>
        <end position="24"/>
    </location>
</feature>
<evidence type="ECO:0000313" key="3">
    <source>
        <dbReference type="EMBL" id="CCD18507.1"/>
    </source>
</evidence>
<evidence type="ECO:0000256" key="1">
    <source>
        <dbReference type="SAM" id="MobiDB-lite"/>
    </source>
</evidence>
<proteinExistence type="predicted"/>
<evidence type="ECO:0008006" key="5">
    <source>
        <dbReference type="Google" id="ProtNLM"/>
    </source>
</evidence>
<dbReference type="Proteomes" id="UP000009027">
    <property type="component" value="Unassembled WGS sequence"/>
</dbReference>